<dbReference type="PANTHER" id="PTHR45772">
    <property type="entry name" value="CONSERVED COMPONENT OF ABC TRANSPORTER FOR NATURAL AMINO ACIDS-RELATED"/>
    <property type="match status" value="1"/>
</dbReference>
<dbReference type="CDD" id="cd06581">
    <property type="entry name" value="TM_PBP1_LivM_like"/>
    <property type="match status" value="1"/>
</dbReference>
<keyword evidence="7 9" id="KW-1133">Transmembrane helix</keyword>
<feature type="transmembrane region" description="Helical" evidence="9">
    <location>
        <begin position="505"/>
        <end position="524"/>
    </location>
</feature>
<comment type="caution">
    <text evidence="11">The sequence shown here is derived from an EMBL/GenBank/DDBJ whole genome shotgun (WGS) entry which is preliminary data.</text>
</comment>
<comment type="subcellular location">
    <subcellularLocation>
        <location evidence="1">Cell membrane</location>
        <topology evidence="1">Multi-pass membrane protein</topology>
    </subcellularLocation>
</comment>
<keyword evidence="3" id="KW-1003">Cell membrane</keyword>
<evidence type="ECO:0000313" key="11">
    <source>
        <dbReference type="EMBL" id="MBM7470768.1"/>
    </source>
</evidence>
<feature type="domain" description="ABC transporter" evidence="10">
    <location>
        <begin position="652"/>
        <end position="895"/>
    </location>
</feature>
<dbReference type="InterPro" id="IPR003439">
    <property type="entry name" value="ABC_transporter-like_ATP-bd"/>
</dbReference>
<keyword evidence="12" id="KW-1185">Reference proteome</keyword>
<dbReference type="Proteomes" id="UP000776164">
    <property type="component" value="Unassembled WGS sequence"/>
</dbReference>
<dbReference type="PROSITE" id="PS50893">
    <property type="entry name" value="ABC_TRANSPORTER_2"/>
    <property type="match status" value="1"/>
</dbReference>
<evidence type="ECO:0000256" key="3">
    <source>
        <dbReference type="ARBA" id="ARBA00022475"/>
    </source>
</evidence>
<dbReference type="CDD" id="cd06582">
    <property type="entry name" value="TM_PBP1_LivH_like"/>
    <property type="match status" value="1"/>
</dbReference>
<dbReference type="InterPro" id="IPR003593">
    <property type="entry name" value="AAA+_ATPase"/>
</dbReference>
<keyword evidence="4 9" id="KW-0812">Transmembrane</keyword>
<evidence type="ECO:0000313" key="12">
    <source>
        <dbReference type="Proteomes" id="UP000776164"/>
    </source>
</evidence>
<sequence length="899" mass="92718">MDDFLKFALLGIGIGAIYGLTAQGLVLIFLSSRVLNFSQGAIALVAAYAYSEATRAGAPLGVAALAALLIAGALGAVIELTVMRPLRHASTITRLVATIAVLTVIQSVAALYYGDATQFVGGLLPTTPLRLSGTLLIGTDRAIVLAIGILVTIALTWYVRRTRLGLATLGTAENPVAVEVLGWSSRRVSLVNWVMGATLAGLAGVLIAPMNGISVTGMGQIVYCALAAALIGGFRSFGWAMGGGLVLGVAQAEAVRIHGDVGWSTAIPFIVIVAAILIRGDVIRGRGGRREQLPAVGTGKVKPLLVLVCVVLVGGLSLLLGHSALDAFSTSLIIALIGLSFVVATGYAGELSLAQYALAGIGALVAAKAAADFGVPFVVALLIGALSGLISGTIVGILSLRVRGDVVAIISVGLALALQALVLENPSLTGGISGISVPSPSLFGISVDAVQYPERFALVCAAVLVVCSLVVANIRRGASGRRMLATRSGERAALSLGISTRGARLYGLAVAGALAGTAGALLAFRQPTVVFSGFTVDASMTLLGAVVLGGVGYLAAGVLGGFAVTGGFVYYLMSLSGLQQFLPLILGLALLVNLVTVPDGAIPANARLLAVLTRRLRPISPSPRTRRPSGRNTVLPPAIAAHESSARPGETLTLAGLSVEFGGIRALHDVSMTIEPGRVEGLIGPNGAGKTTLIDAVTGITRGYTGRISLGAAAIDRLSPAERARKGLGRTLQGLELFEELTVRENLIVGSDARAWRAYATDLVHPGRATMSSAALDAVERFGLTDDLDVLPGALPYGRRRLVAIARSIAARPSVLLLDEPAAGLSATERVELGELIREMADSWKIAVLLVEHDVDLVMRICDHITVLEYGKVIAHGVPEVVRENDEVRRAFLGQEATV</sequence>
<feature type="transmembrane region" description="Helical" evidence="9">
    <location>
        <begin position="327"/>
        <end position="346"/>
    </location>
</feature>
<dbReference type="InterPro" id="IPR043428">
    <property type="entry name" value="LivM-like"/>
</dbReference>
<evidence type="ECO:0000256" key="9">
    <source>
        <dbReference type="SAM" id="Phobius"/>
    </source>
</evidence>
<keyword evidence="6" id="KW-0067">ATP-binding</keyword>
<name>A0ABS2L117_9MICO</name>
<reference evidence="11 12" key="1">
    <citation type="submission" date="2021-01" db="EMBL/GenBank/DDBJ databases">
        <title>Sequencing the genomes of 1000 actinobacteria strains.</title>
        <authorList>
            <person name="Klenk H.-P."/>
        </authorList>
    </citation>
    <scope>NUCLEOTIDE SEQUENCE [LARGE SCALE GENOMIC DNA]</scope>
    <source>
        <strain evidence="11 12">DSM 13057</strain>
    </source>
</reference>
<protein>
    <submittedName>
        <fullName evidence="11">Sulfate-transporting ATPase</fullName>
    </submittedName>
</protein>
<dbReference type="SMART" id="SM00382">
    <property type="entry name" value="AAA"/>
    <property type="match status" value="1"/>
</dbReference>
<accession>A0ABS2L117</accession>
<feature type="transmembrane region" description="Helical" evidence="9">
    <location>
        <begin position="406"/>
        <end position="423"/>
    </location>
</feature>
<evidence type="ECO:0000259" key="10">
    <source>
        <dbReference type="PROSITE" id="PS50893"/>
    </source>
</evidence>
<dbReference type="InterPro" id="IPR001851">
    <property type="entry name" value="ABC_transp_permease"/>
</dbReference>
<feature type="transmembrane region" description="Helical" evidence="9">
    <location>
        <begin position="261"/>
        <end position="282"/>
    </location>
</feature>
<evidence type="ECO:0000256" key="2">
    <source>
        <dbReference type="ARBA" id="ARBA00022448"/>
    </source>
</evidence>
<dbReference type="Pfam" id="PF02653">
    <property type="entry name" value="BPD_transp_2"/>
    <property type="match status" value="2"/>
</dbReference>
<feature type="transmembrane region" description="Helical" evidence="9">
    <location>
        <begin position="95"/>
        <end position="114"/>
    </location>
</feature>
<dbReference type="CDD" id="cd03219">
    <property type="entry name" value="ABC_Mj1267_LivG_branched"/>
    <property type="match status" value="1"/>
</dbReference>
<dbReference type="Gene3D" id="3.40.50.300">
    <property type="entry name" value="P-loop containing nucleotide triphosphate hydrolases"/>
    <property type="match status" value="1"/>
</dbReference>
<evidence type="ECO:0000256" key="5">
    <source>
        <dbReference type="ARBA" id="ARBA00022741"/>
    </source>
</evidence>
<evidence type="ECO:0000256" key="4">
    <source>
        <dbReference type="ARBA" id="ARBA00022692"/>
    </source>
</evidence>
<feature type="transmembrane region" description="Helical" evidence="9">
    <location>
        <begin position="377"/>
        <end position="399"/>
    </location>
</feature>
<dbReference type="PANTHER" id="PTHR45772:SF9">
    <property type="entry name" value="CONSERVED COMPONENT OF ABC TRANSPORTER FOR NATURAL AMINO ACIDS"/>
    <property type="match status" value="1"/>
</dbReference>
<feature type="transmembrane region" description="Helical" evidence="9">
    <location>
        <begin position="544"/>
        <end position="572"/>
    </location>
</feature>
<feature type="transmembrane region" description="Helical" evidence="9">
    <location>
        <begin position="190"/>
        <end position="209"/>
    </location>
</feature>
<dbReference type="InterPro" id="IPR051120">
    <property type="entry name" value="ABC_AA/LPS_Transport"/>
</dbReference>
<evidence type="ECO:0000256" key="8">
    <source>
        <dbReference type="ARBA" id="ARBA00023136"/>
    </source>
</evidence>
<dbReference type="InterPro" id="IPR027417">
    <property type="entry name" value="P-loop_NTPase"/>
</dbReference>
<feature type="transmembrane region" description="Helical" evidence="9">
    <location>
        <begin position="7"/>
        <end position="30"/>
    </location>
</feature>
<keyword evidence="2" id="KW-0813">Transport</keyword>
<evidence type="ECO:0000256" key="1">
    <source>
        <dbReference type="ARBA" id="ARBA00004651"/>
    </source>
</evidence>
<dbReference type="InterPro" id="IPR032823">
    <property type="entry name" value="BCA_ABC_TP_C"/>
</dbReference>
<organism evidence="11 12">
    <name type="scientific">Subtercola frigoramans</name>
    <dbReference type="NCBI Taxonomy" id="120298"/>
    <lineage>
        <taxon>Bacteria</taxon>
        <taxon>Bacillati</taxon>
        <taxon>Actinomycetota</taxon>
        <taxon>Actinomycetes</taxon>
        <taxon>Micrococcales</taxon>
        <taxon>Microbacteriaceae</taxon>
        <taxon>Subtercola</taxon>
    </lineage>
</organism>
<keyword evidence="8 9" id="KW-0472">Membrane</keyword>
<feature type="transmembrane region" description="Helical" evidence="9">
    <location>
        <begin position="221"/>
        <end position="241"/>
    </location>
</feature>
<proteinExistence type="predicted"/>
<feature type="transmembrane region" description="Helical" evidence="9">
    <location>
        <begin position="303"/>
        <end position="321"/>
    </location>
</feature>
<feature type="transmembrane region" description="Helical" evidence="9">
    <location>
        <begin position="60"/>
        <end position="83"/>
    </location>
</feature>
<keyword evidence="5" id="KW-0547">Nucleotide-binding</keyword>
<dbReference type="SUPFAM" id="SSF52540">
    <property type="entry name" value="P-loop containing nucleoside triphosphate hydrolases"/>
    <property type="match status" value="1"/>
</dbReference>
<gene>
    <name evidence="11" type="ORF">JOE66_000402</name>
</gene>
<feature type="transmembrane region" description="Helical" evidence="9">
    <location>
        <begin position="456"/>
        <end position="474"/>
    </location>
</feature>
<dbReference type="RefSeq" id="WP_205106471.1">
    <property type="nucleotide sequence ID" value="NZ_BAAAHT010000018.1"/>
</dbReference>
<evidence type="ECO:0000256" key="7">
    <source>
        <dbReference type="ARBA" id="ARBA00022989"/>
    </source>
</evidence>
<dbReference type="Pfam" id="PF12399">
    <property type="entry name" value="BCA_ABC_TP_C"/>
    <property type="match status" value="1"/>
</dbReference>
<evidence type="ECO:0000256" key="6">
    <source>
        <dbReference type="ARBA" id="ARBA00022840"/>
    </source>
</evidence>
<dbReference type="EMBL" id="JAFBBU010000001">
    <property type="protein sequence ID" value="MBM7470768.1"/>
    <property type="molecule type" value="Genomic_DNA"/>
</dbReference>
<feature type="transmembrane region" description="Helical" evidence="9">
    <location>
        <begin position="134"/>
        <end position="157"/>
    </location>
</feature>
<dbReference type="Pfam" id="PF00005">
    <property type="entry name" value="ABC_tran"/>
    <property type="match status" value="1"/>
</dbReference>